<evidence type="ECO:0000256" key="2">
    <source>
        <dbReference type="ARBA" id="ARBA00006730"/>
    </source>
</evidence>
<keyword evidence="4 9" id="KW-0274">FAD</keyword>
<dbReference type="OrthoDB" id="246701at2"/>
<dbReference type="PROSITE" id="PS00677">
    <property type="entry name" value="DAO"/>
    <property type="match status" value="1"/>
</dbReference>
<comment type="caution">
    <text evidence="11">The sequence shown here is derived from an EMBL/GenBank/DDBJ whole genome shotgun (WGS) entry which is preliminary data.</text>
</comment>
<dbReference type="Proteomes" id="UP000317043">
    <property type="component" value="Unassembled WGS sequence"/>
</dbReference>
<comment type="cofactor">
    <cofactor evidence="1 9">
        <name>FAD</name>
        <dbReference type="ChEBI" id="CHEBI:57692"/>
    </cofactor>
</comment>
<dbReference type="GO" id="GO:0019478">
    <property type="term" value="P:D-amino acid catabolic process"/>
    <property type="evidence" value="ECO:0007669"/>
    <property type="project" value="TreeGrafter"/>
</dbReference>
<keyword evidence="5" id="KW-0560">Oxidoreductase</keyword>
<evidence type="ECO:0000256" key="6">
    <source>
        <dbReference type="ARBA" id="ARBA00039101"/>
    </source>
</evidence>
<evidence type="ECO:0000256" key="4">
    <source>
        <dbReference type="ARBA" id="ARBA00022827"/>
    </source>
</evidence>
<dbReference type="PIRSF" id="PIRSF000189">
    <property type="entry name" value="D-aa_oxidase"/>
    <property type="match status" value="1"/>
</dbReference>
<protein>
    <recommendedName>
        <fullName evidence="7">D-amino-acid oxidase</fullName>
        <ecNumber evidence="6">1.4.3.3</ecNumber>
    </recommendedName>
</protein>
<feature type="binding site" evidence="9">
    <location>
        <position position="166"/>
    </location>
    <ligand>
        <name>FAD</name>
        <dbReference type="ChEBI" id="CHEBI:57692"/>
    </ligand>
</feature>
<dbReference type="Pfam" id="PF01266">
    <property type="entry name" value="DAO"/>
    <property type="match status" value="1"/>
</dbReference>
<dbReference type="GO" id="GO:0003884">
    <property type="term" value="F:D-amino-acid oxidase activity"/>
    <property type="evidence" value="ECO:0007669"/>
    <property type="project" value="UniProtKB-EC"/>
</dbReference>
<evidence type="ECO:0000256" key="8">
    <source>
        <dbReference type="ARBA" id="ARBA00049547"/>
    </source>
</evidence>
<evidence type="ECO:0000313" key="11">
    <source>
        <dbReference type="EMBL" id="TQL76164.1"/>
    </source>
</evidence>
<feature type="domain" description="FAD dependent oxidoreductase" evidence="10">
    <location>
        <begin position="3"/>
        <end position="299"/>
    </location>
</feature>
<evidence type="ECO:0000256" key="9">
    <source>
        <dbReference type="PIRSR" id="PIRSR000189-1"/>
    </source>
</evidence>
<dbReference type="EC" id="1.4.3.3" evidence="6"/>
<dbReference type="EMBL" id="VFOW01000001">
    <property type="protein sequence ID" value="TQL76164.1"/>
    <property type="molecule type" value="Genomic_DNA"/>
</dbReference>
<comment type="catalytic activity">
    <reaction evidence="8">
        <text>a D-alpha-amino acid + O2 + H2O = a 2-oxocarboxylate + H2O2 + NH4(+)</text>
        <dbReference type="Rhea" id="RHEA:21816"/>
        <dbReference type="ChEBI" id="CHEBI:15377"/>
        <dbReference type="ChEBI" id="CHEBI:15379"/>
        <dbReference type="ChEBI" id="CHEBI:16240"/>
        <dbReference type="ChEBI" id="CHEBI:28938"/>
        <dbReference type="ChEBI" id="CHEBI:35179"/>
        <dbReference type="ChEBI" id="CHEBI:59871"/>
        <dbReference type="EC" id="1.4.3.3"/>
    </reaction>
    <physiologicalReaction direction="left-to-right" evidence="8">
        <dbReference type="Rhea" id="RHEA:21817"/>
    </physiologicalReaction>
</comment>
<dbReference type="PANTHER" id="PTHR11530">
    <property type="entry name" value="D-AMINO ACID OXIDASE"/>
    <property type="match status" value="1"/>
</dbReference>
<dbReference type="InterPro" id="IPR023209">
    <property type="entry name" value="DAO"/>
</dbReference>
<dbReference type="FunCoup" id="A0A543AUA0">
    <property type="interactions" value="98"/>
</dbReference>
<keyword evidence="3" id="KW-0285">Flavoprotein</keyword>
<dbReference type="AlphaFoldDB" id="A0A543AUA0"/>
<feature type="binding site" evidence="9">
    <location>
        <position position="263"/>
    </location>
    <ligand>
        <name>D-dopa</name>
        <dbReference type="ChEBI" id="CHEBI:149689"/>
    </ligand>
</feature>
<feature type="binding site" evidence="9">
    <location>
        <position position="288"/>
    </location>
    <ligand>
        <name>D-dopa</name>
        <dbReference type="ChEBI" id="CHEBI:149689"/>
    </ligand>
</feature>
<comment type="similarity">
    <text evidence="2">Belongs to the DAMOX/DASOX family.</text>
</comment>
<feature type="binding site" evidence="9">
    <location>
        <begin position="38"/>
        <end position="39"/>
    </location>
    <ligand>
        <name>FAD</name>
        <dbReference type="ChEBI" id="CHEBI:57692"/>
    </ligand>
</feature>
<dbReference type="InterPro" id="IPR006076">
    <property type="entry name" value="FAD-dep_OxRdtase"/>
</dbReference>
<evidence type="ECO:0000313" key="12">
    <source>
        <dbReference type="Proteomes" id="UP000317043"/>
    </source>
</evidence>
<evidence type="ECO:0000256" key="1">
    <source>
        <dbReference type="ARBA" id="ARBA00001974"/>
    </source>
</evidence>
<evidence type="ECO:0000256" key="5">
    <source>
        <dbReference type="ARBA" id="ARBA00023002"/>
    </source>
</evidence>
<name>A0A543AUA0_9ACTN</name>
<dbReference type="Gene3D" id="3.30.9.10">
    <property type="entry name" value="D-Amino Acid Oxidase, subunit A, domain 2"/>
    <property type="match status" value="1"/>
</dbReference>
<gene>
    <name evidence="11" type="ORF">FB566_1685</name>
</gene>
<sequence length="311" mass="33046">MNIMVVGAGVSGLTSAIALAEAGFDVGVVSERTPRATTSAVAGASWGPHMVDDPRVARWARVGWEAFTRLAGIEDSAVRMVSGIEADPAEDAIPEWAQEVPGFRVCDPGEAPPEYHSAWRYTIPLIDMPRYLDHLVARATTAGVGIEWARVESLGEVSGDVVVNCTGLGAAELLGDPALRPVRGQMVVTPNPGLSEFFLGNAIGTDLTVIFPHSDHLVLGGTGVDRASTEWDEAVERAIMRRCARIDSRIADLPVIGRRVGLRPVRGGVRLERDSHDPRVIHNYGHGGSGVTLSWGCAADVLAMVTAMVSD</sequence>
<evidence type="ECO:0000256" key="3">
    <source>
        <dbReference type="ARBA" id="ARBA00022630"/>
    </source>
</evidence>
<feature type="binding site" evidence="9">
    <location>
        <begin position="287"/>
        <end position="292"/>
    </location>
    <ligand>
        <name>FAD</name>
        <dbReference type="ChEBI" id="CHEBI:57692"/>
    </ligand>
</feature>
<dbReference type="PANTHER" id="PTHR11530:SF11">
    <property type="entry name" value="D-ASPARTATE OXIDASE"/>
    <property type="match status" value="1"/>
</dbReference>
<dbReference type="SUPFAM" id="SSF54373">
    <property type="entry name" value="FAD-linked reductases, C-terminal domain"/>
    <property type="match status" value="1"/>
</dbReference>
<evidence type="ECO:0000256" key="7">
    <source>
        <dbReference type="ARBA" id="ARBA00039751"/>
    </source>
</evidence>
<dbReference type="SUPFAM" id="SSF51971">
    <property type="entry name" value="Nucleotide-binding domain"/>
    <property type="match status" value="1"/>
</dbReference>
<dbReference type="GO" id="GO:0071949">
    <property type="term" value="F:FAD binding"/>
    <property type="evidence" value="ECO:0007669"/>
    <property type="project" value="InterPro"/>
</dbReference>
<dbReference type="GO" id="GO:0005737">
    <property type="term" value="C:cytoplasm"/>
    <property type="evidence" value="ECO:0007669"/>
    <property type="project" value="TreeGrafter"/>
</dbReference>
<keyword evidence="12" id="KW-1185">Reference proteome</keyword>
<dbReference type="InParanoid" id="A0A543AUA0"/>
<organism evidence="11 12">
    <name type="scientific">Stackebrandtia endophytica</name>
    <dbReference type="NCBI Taxonomy" id="1496996"/>
    <lineage>
        <taxon>Bacteria</taxon>
        <taxon>Bacillati</taxon>
        <taxon>Actinomycetota</taxon>
        <taxon>Actinomycetes</taxon>
        <taxon>Glycomycetales</taxon>
        <taxon>Glycomycetaceae</taxon>
        <taxon>Stackebrandtia</taxon>
    </lineage>
</organism>
<dbReference type="Gene3D" id="3.40.50.720">
    <property type="entry name" value="NAD(P)-binding Rossmann-like Domain"/>
    <property type="match status" value="1"/>
</dbReference>
<accession>A0A543AUA0</accession>
<proteinExistence type="inferred from homology"/>
<reference evidence="11 12" key="1">
    <citation type="submission" date="2019-06" db="EMBL/GenBank/DDBJ databases">
        <title>Sequencing the genomes of 1000 actinobacteria strains.</title>
        <authorList>
            <person name="Klenk H.-P."/>
        </authorList>
    </citation>
    <scope>NUCLEOTIDE SEQUENCE [LARGE SCALE GENOMIC DNA]</scope>
    <source>
        <strain evidence="11 12">DSM 45928</strain>
    </source>
</reference>
<dbReference type="InterPro" id="IPR006181">
    <property type="entry name" value="D-amino_acid_oxidase_CS"/>
</dbReference>
<evidence type="ECO:0000259" key="10">
    <source>
        <dbReference type="Pfam" id="PF01266"/>
    </source>
</evidence>
<feature type="binding site" evidence="9">
    <location>
        <position position="151"/>
    </location>
    <ligand>
        <name>FAD</name>
        <dbReference type="ChEBI" id="CHEBI:57692"/>
    </ligand>
</feature>